<dbReference type="Pfam" id="PF00656">
    <property type="entry name" value="Peptidase_C14"/>
    <property type="match status" value="1"/>
</dbReference>
<reference evidence="5" key="1">
    <citation type="submission" date="2021-01" db="EMBL/GenBank/DDBJ databases">
        <authorList>
            <person name="Kaushik A."/>
        </authorList>
    </citation>
    <scope>NUCLEOTIDE SEQUENCE</scope>
    <source>
        <strain evidence="5">AG6-10EEA</strain>
    </source>
</reference>
<dbReference type="EMBL" id="CAJMXA010003323">
    <property type="protein sequence ID" value="CAE6493602.1"/>
    <property type="molecule type" value="Genomic_DNA"/>
</dbReference>
<name>A0A8H3CTJ6_9AGAM</name>
<feature type="domain" description="Peptidase C14 caspase" evidence="4">
    <location>
        <begin position="89"/>
        <end position="330"/>
    </location>
</feature>
<gene>
    <name evidence="5" type="ORF">RDB_LOCUS103968</name>
</gene>
<evidence type="ECO:0000256" key="1">
    <source>
        <dbReference type="ARBA" id="ARBA00009005"/>
    </source>
</evidence>
<dbReference type="InterPro" id="IPR011600">
    <property type="entry name" value="Pept_C14_caspase"/>
</dbReference>
<dbReference type="GO" id="GO:0006508">
    <property type="term" value="P:proteolysis"/>
    <property type="evidence" value="ECO:0007669"/>
    <property type="project" value="InterPro"/>
</dbReference>
<dbReference type="PANTHER" id="PTHR48104">
    <property type="entry name" value="METACASPASE-4"/>
    <property type="match status" value="1"/>
</dbReference>
<dbReference type="InterPro" id="IPR029030">
    <property type="entry name" value="Caspase-like_dom_sf"/>
</dbReference>
<evidence type="ECO:0000256" key="3">
    <source>
        <dbReference type="ARBA" id="ARBA00022807"/>
    </source>
</evidence>
<dbReference type="GO" id="GO:0004197">
    <property type="term" value="F:cysteine-type endopeptidase activity"/>
    <property type="evidence" value="ECO:0007669"/>
    <property type="project" value="InterPro"/>
</dbReference>
<keyword evidence="3" id="KW-0788">Thiol protease</keyword>
<dbReference type="InterPro" id="IPR050452">
    <property type="entry name" value="Metacaspase"/>
</dbReference>
<dbReference type="AlphaFoldDB" id="A0A8H3CTJ6"/>
<dbReference type="GO" id="GO:0006915">
    <property type="term" value="P:apoptotic process"/>
    <property type="evidence" value="ECO:0007669"/>
    <property type="project" value="UniProtKB-KW"/>
</dbReference>
<dbReference type="PANTHER" id="PTHR48104:SF30">
    <property type="entry name" value="METACASPASE-1"/>
    <property type="match status" value="1"/>
</dbReference>
<accession>A0A8H3CTJ6</accession>
<organism evidence="5 6">
    <name type="scientific">Rhizoctonia solani</name>
    <dbReference type="NCBI Taxonomy" id="456999"/>
    <lineage>
        <taxon>Eukaryota</taxon>
        <taxon>Fungi</taxon>
        <taxon>Dikarya</taxon>
        <taxon>Basidiomycota</taxon>
        <taxon>Agaricomycotina</taxon>
        <taxon>Agaricomycetes</taxon>
        <taxon>Cantharellales</taxon>
        <taxon>Ceratobasidiaceae</taxon>
        <taxon>Rhizoctonia</taxon>
    </lineage>
</organism>
<sequence length="762" mass="84134">MQVLYSALVVLILYTTFRFPDLIASLGSYLHRRMIPKCPATQQNNQHPTETTHIPEQVATADTRRGDEPFSNAVLPNDSTTPNPDNPFRALIIGINDYPNLEPLKGAVADADGVFEFLTTDLQVPQDQIINLRNQGATRAAIIRSLQDLRDDRRIANGDPILIYYAGHGGSGKDPRREQTGGRINEVQVIFPRDYGVRETDSSEPVNYIPDYTIAALLDELAAEKGNNITVIFDSCHSASGSRDGFEISAAMRPRCAPILYSVPADIDAEVVKGAPGRLSKSRAVDPVLCTHQASHILLAACGSREKAWERDQRGQFTTALLKALRTCGVENITYHNLLISLPMLTNQSPHCYGEKKSRILFDSRISSHRSAYTPVTYEQGALVLGAGVASGVTFQSTWELHSSTTNNSPSLGRFIAEMPHISTTVLNPETDEDKQSMESGLNRDSGAQVRLYARQVGAGVGNELKVWFSTQATELLFQGNFWEKPESNKSTRNEVGYVHHSREGADVRVEVDDSNPAPGGRRVAFSFHDPLAERYNISRLDQRIPVHRGQVEAVLFAVAKWNWHLRRTNPQHTDEPSQSMVRIEIGRVGEKIRRNRQHLFPSFEPLPVKCGEGSSIGLVELVARDRDLYGVKLSSKRSVALYTKVFFFDTTDFSIVHLFGHSVSNDRGDPELPASGDLVIGDGGEGGPPLEFTIPLEKKVEVGYLKVFWSTDPLELDDIVQPSAFSRSSSRGVKQTTKGKAMKDWGTVCLALAQCSPSEGE</sequence>
<keyword evidence="3" id="KW-0378">Hydrolase</keyword>
<protein>
    <recommendedName>
        <fullName evidence="4">Peptidase C14 caspase domain-containing protein</fullName>
    </recommendedName>
</protein>
<keyword evidence="3" id="KW-0645">Protease</keyword>
<evidence type="ECO:0000313" key="5">
    <source>
        <dbReference type="EMBL" id="CAE6493602.1"/>
    </source>
</evidence>
<evidence type="ECO:0000259" key="4">
    <source>
        <dbReference type="Pfam" id="PF00656"/>
    </source>
</evidence>
<dbReference type="Gene3D" id="3.40.50.1460">
    <property type="match status" value="1"/>
</dbReference>
<keyword evidence="2" id="KW-0053">Apoptosis</keyword>
<dbReference type="SUPFAM" id="SSF52129">
    <property type="entry name" value="Caspase-like"/>
    <property type="match status" value="1"/>
</dbReference>
<comment type="similarity">
    <text evidence="1">Belongs to the peptidase C14B family.</text>
</comment>
<evidence type="ECO:0000256" key="2">
    <source>
        <dbReference type="ARBA" id="ARBA00022703"/>
    </source>
</evidence>
<proteinExistence type="inferred from homology"/>
<dbReference type="Proteomes" id="UP000663853">
    <property type="component" value="Unassembled WGS sequence"/>
</dbReference>
<dbReference type="GO" id="GO:0005737">
    <property type="term" value="C:cytoplasm"/>
    <property type="evidence" value="ECO:0007669"/>
    <property type="project" value="TreeGrafter"/>
</dbReference>
<comment type="caution">
    <text evidence="5">The sequence shown here is derived from an EMBL/GenBank/DDBJ whole genome shotgun (WGS) entry which is preliminary data.</text>
</comment>
<evidence type="ECO:0000313" key="6">
    <source>
        <dbReference type="Proteomes" id="UP000663853"/>
    </source>
</evidence>